<dbReference type="AlphaFoldDB" id="A0A395NQB9"/>
<protein>
    <submittedName>
        <fullName evidence="2">Uncharacterized protein</fullName>
    </submittedName>
</protein>
<name>A0A395NQB9_TRIAR</name>
<dbReference type="Proteomes" id="UP000266272">
    <property type="component" value="Unassembled WGS sequence"/>
</dbReference>
<accession>A0A395NQB9</accession>
<feature type="region of interest" description="Disordered" evidence="1">
    <location>
        <begin position="1"/>
        <end position="42"/>
    </location>
</feature>
<dbReference type="EMBL" id="PXOA01000228">
    <property type="protein sequence ID" value="RFU78198.1"/>
    <property type="molecule type" value="Genomic_DNA"/>
</dbReference>
<gene>
    <name evidence="2" type="ORF">TARUN_4026</name>
</gene>
<evidence type="ECO:0000313" key="2">
    <source>
        <dbReference type="EMBL" id="RFU78198.1"/>
    </source>
</evidence>
<keyword evidence="3" id="KW-1185">Reference proteome</keyword>
<comment type="caution">
    <text evidence="2">The sequence shown here is derived from an EMBL/GenBank/DDBJ whole genome shotgun (WGS) entry which is preliminary data.</text>
</comment>
<evidence type="ECO:0000256" key="1">
    <source>
        <dbReference type="SAM" id="MobiDB-lite"/>
    </source>
</evidence>
<reference evidence="2 3" key="1">
    <citation type="journal article" date="2018" name="PLoS Pathog.">
        <title>Evolution of structural diversity of trichothecenes, a family of toxins produced by plant pathogenic and entomopathogenic fungi.</title>
        <authorList>
            <person name="Proctor R.H."/>
            <person name="McCormick S.P."/>
            <person name="Kim H.S."/>
            <person name="Cardoza R.E."/>
            <person name="Stanley A.M."/>
            <person name="Lindo L."/>
            <person name="Kelly A."/>
            <person name="Brown D.W."/>
            <person name="Lee T."/>
            <person name="Vaughan M.M."/>
            <person name="Alexander N.J."/>
            <person name="Busman M."/>
            <person name="Gutierrez S."/>
        </authorList>
    </citation>
    <scope>NUCLEOTIDE SEQUENCE [LARGE SCALE GENOMIC DNA]</scope>
    <source>
        <strain evidence="2 3">IBT 40837</strain>
    </source>
</reference>
<organism evidence="2 3">
    <name type="scientific">Trichoderma arundinaceum</name>
    <dbReference type="NCBI Taxonomy" id="490622"/>
    <lineage>
        <taxon>Eukaryota</taxon>
        <taxon>Fungi</taxon>
        <taxon>Dikarya</taxon>
        <taxon>Ascomycota</taxon>
        <taxon>Pezizomycotina</taxon>
        <taxon>Sordariomycetes</taxon>
        <taxon>Hypocreomycetidae</taxon>
        <taxon>Hypocreales</taxon>
        <taxon>Hypocreaceae</taxon>
        <taxon>Trichoderma</taxon>
    </lineage>
</organism>
<proteinExistence type="predicted"/>
<dbReference type="OrthoDB" id="3920481at2759"/>
<feature type="compositionally biased region" description="Low complexity" evidence="1">
    <location>
        <begin position="13"/>
        <end position="41"/>
    </location>
</feature>
<sequence length="352" mass="38822">MPSAALIASHNFASASSSDSDVPSSSSASSSSRPRMDSNPRPIASVLVLRCMRCARSAETTTTDDASTAGMVRISHNLYYCQTLSAFESRLGPLEQRPSPRIYPDHQTGAAWMALSRDGRRPASRFPETQQPINHMGREICSRAQPMDAFVLYFRALEPCFPLAILEGGWSDGDENCEAKPAGAHRAHRTVHFAVSSEMHLRLVSAHMRCYPNVAPSERYCYYSRAFLCVHLMHTQGAGPCFAPAVSPVSLLRLALACIALRCTSNQWRALATSPADRASNWRLRHFGTSCRRWPLGDDDSTAPGHFVTGRLSRRWAAYLSGELGTAIPRPLWLGEMEVPSPQPRVHANKRL</sequence>
<evidence type="ECO:0000313" key="3">
    <source>
        <dbReference type="Proteomes" id="UP000266272"/>
    </source>
</evidence>